<dbReference type="AlphaFoldDB" id="A0A137NUH3"/>
<reference evidence="2 3" key="1">
    <citation type="journal article" date="2015" name="Genome Biol. Evol.">
        <title>Phylogenomic analyses indicate that early fungi evolved digesting cell walls of algal ancestors of land plants.</title>
        <authorList>
            <person name="Chang Y."/>
            <person name="Wang S."/>
            <person name="Sekimoto S."/>
            <person name="Aerts A.L."/>
            <person name="Choi C."/>
            <person name="Clum A."/>
            <person name="LaButti K.M."/>
            <person name="Lindquist E.A."/>
            <person name="Yee Ngan C."/>
            <person name="Ohm R.A."/>
            <person name="Salamov A.A."/>
            <person name="Grigoriev I.V."/>
            <person name="Spatafora J.W."/>
            <person name="Berbee M.L."/>
        </authorList>
    </citation>
    <scope>NUCLEOTIDE SEQUENCE [LARGE SCALE GENOMIC DNA]</scope>
    <source>
        <strain evidence="2 3">NRRL 28638</strain>
    </source>
</reference>
<dbReference type="GO" id="GO:0016788">
    <property type="term" value="F:hydrolase activity, acting on ester bonds"/>
    <property type="evidence" value="ECO:0007669"/>
    <property type="project" value="InterPro"/>
</dbReference>
<dbReference type="CDD" id="cd01846">
    <property type="entry name" value="fatty_acyltransferase_like"/>
    <property type="match status" value="1"/>
</dbReference>
<dbReference type="STRING" id="796925.A0A137NUH3"/>
<dbReference type="Proteomes" id="UP000070444">
    <property type="component" value="Unassembled WGS sequence"/>
</dbReference>
<dbReference type="InterPro" id="IPR051058">
    <property type="entry name" value="GDSL_Est/Lipase"/>
</dbReference>
<organism evidence="2 3">
    <name type="scientific">Conidiobolus coronatus (strain ATCC 28846 / CBS 209.66 / NRRL 28638)</name>
    <name type="common">Delacroixia coronata</name>
    <dbReference type="NCBI Taxonomy" id="796925"/>
    <lineage>
        <taxon>Eukaryota</taxon>
        <taxon>Fungi</taxon>
        <taxon>Fungi incertae sedis</taxon>
        <taxon>Zoopagomycota</taxon>
        <taxon>Entomophthoromycotina</taxon>
        <taxon>Entomophthoromycetes</taxon>
        <taxon>Entomophthorales</taxon>
        <taxon>Ancylistaceae</taxon>
        <taxon>Conidiobolus</taxon>
    </lineage>
</organism>
<dbReference type="SUPFAM" id="SSF52266">
    <property type="entry name" value="SGNH hydrolase"/>
    <property type="match status" value="1"/>
</dbReference>
<accession>A0A137NUH3</accession>
<evidence type="ECO:0000313" key="2">
    <source>
        <dbReference type="EMBL" id="KXN66453.1"/>
    </source>
</evidence>
<dbReference type="InterPro" id="IPR001087">
    <property type="entry name" value="GDSL"/>
</dbReference>
<protein>
    <submittedName>
        <fullName evidence="2">Carbohydrate esterase family 16 protein</fullName>
    </submittedName>
</protein>
<dbReference type="PANTHER" id="PTHR45648:SF22">
    <property type="entry name" value="GDSL LIPASE_ACYLHYDROLASE FAMILY PROTEIN (AFU_ORTHOLOGUE AFUA_4G14700)"/>
    <property type="match status" value="1"/>
</dbReference>
<dbReference type="OrthoDB" id="1600564at2759"/>
<gene>
    <name evidence="2" type="ORF">CONCODRAFT_11708</name>
</gene>
<dbReference type="PANTHER" id="PTHR45648">
    <property type="entry name" value="GDSL LIPASE/ACYLHYDROLASE FAMILY PROTEIN (AFU_ORTHOLOGUE AFUA_4G14700)"/>
    <property type="match status" value="1"/>
</dbReference>
<dbReference type="Pfam" id="PF00657">
    <property type="entry name" value="Lipase_GDSL"/>
    <property type="match status" value="1"/>
</dbReference>
<sequence length="302" mass="34480">MYSKQITLVYLLISYVIGLELDCLIFFGDSLSDPGNLHNLTLGMYPDNRYYNGRYSNGPVWAEYILDMIKVKQSENWAYAGATTDNGITAVNGIIPSLHAQLNWFKLKNRNCYTSKPKKHLVSYIAGGNNYINATISPQVTVDNIKEHLLILINELKFTNILLTDIPPIGETPSFTAKWLKEGEISGSVHNDPNIKQKVETHNKLIGELVNTLTAQYPRVNLYFWQFQKFWPSAKSSNPFNSTNWNTELPCFDDSEDKLGCKHSEDYFFFDTFHPITQIHELMAGSIFKFLKRSWGGKCPKS</sequence>
<evidence type="ECO:0000256" key="1">
    <source>
        <dbReference type="ARBA" id="ARBA00022801"/>
    </source>
</evidence>
<evidence type="ECO:0000313" key="3">
    <source>
        <dbReference type="Proteomes" id="UP000070444"/>
    </source>
</evidence>
<dbReference type="InterPro" id="IPR036514">
    <property type="entry name" value="SGNH_hydro_sf"/>
</dbReference>
<keyword evidence="3" id="KW-1185">Reference proteome</keyword>
<proteinExistence type="predicted"/>
<dbReference type="EMBL" id="KQ964724">
    <property type="protein sequence ID" value="KXN66453.1"/>
    <property type="molecule type" value="Genomic_DNA"/>
</dbReference>
<dbReference type="Gene3D" id="3.40.50.1110">
    <property type="entry name" value="SGNH hydrolase"/>
    <property type="match status" value="1"/>
</dbReference>
<name>A0A137NUH3_CONC2</name>
<keyword evidence="1" id="KW-0378">Hydrolase</keyword>